<evidence type="ECO:0000313" key="4">
    <source>
        <dbReference type="EMBL" id="VFK75387.1"/>
    </source>
</evidence>
<dbReference type="EMBL" id="CAADFO010000024">
    <property type="protein sequence ID" value="VFK26946.1"/>
    <property type="molecule type" value="Genomic_DNA"/>
</dbReference>
<protein>
    <submittedName>
        <fullName evidence="3">Uncharacterized protein</fullName>
    </submittedName>
</protein>
<dbReference type="EMBL" id="CAADGH010000021">
    <property type="protein sequence ID" value="VFK75387.1"/>
    <property type="molecule type" value="Genomic_DNA"/>
</dbReference>
<proteinExistence type="predicted"/>
<name>A0A450XPK9_9GAMM</name>
<dbReference type="AlphaFoldDB" id="A0A450XPK9"/>
<organism evidence="3">
    <name type="scientific">Candidatus Kentrum sp. MB</name>
    <dbReference type="NCBI Taxonomy" id="2138164"/>
    <lineage>
        <taxon>Bacteria</taxon>
        <taxon>Pseudomonadati</taxon>
        <taxon>Pseudomonadota</taxon>
        <taxon>Gammaproteobacteria</taxon>
        <taxon>Candidatus Kentrum</taxon>
    </lineage>
</organism>
<evidence type="ECO:0000313" key="3">
    <source>
        <dbReference type="EMBL" id="VFK31197.1"/>
    </source>
</evidence>
<keyword evidence="1" id="KW-0472">Membrane</keyword>
<sequence>MDEMLINEFIVVFMILVFVIGMGVVIKETLKEE</sequence>
<reference evidence="3" key="1">
    <citation type="submission" date="2019-02" db="EMBL/GenBank/DDBJ databases">
        <authorList>
            <person name="Gruber-Vodicka R. H."/>
            <person name="Seah K. B. B."/>
        </authorList>
    </citation>
    <scope>NUCLEOTIDE SEQUENCE</scope>
    <source>
        <strain evidence="2">BECK_BZ197</strain>
        <strain evidence="4">BECK_BZ198</strain>
        <strain evidence="3">BECK_BZ199</strain>
    </source>
</reference>
<dbReference type="EMBL" id="CAADFQ010000021">
    <property type="protein sequence ID" value="VFK31197.1"/>
    <property type="molecule type" value="Genomic_DNA"/>
</dbReference>
<keyword evidence="1" id="KW-0812">Transmembrane</keyword>
<evidence type="ECO:0000313" key="2">
    <source>
        <dbReference type="EMBL" id="VFK26946.1"/>
    </source>
</evidence>
<evidence type="ECO:0000256" key="1">
    <source>
        <dbReference type="SAM" id="Phobius"/>
    </source>
</evidence>
<gene>
    <name evidence="2" type="ORF">BECKMB1821G_GA0114241_102421</name>
    <name evidence="4" type="ORF">BECKMB1821H_GA0114242_102121</name>
    <name evidence="3" type="ORF">BECKMB1821I_GA0114274_102120</name>
</gene>
<feature type="transmembrane region" description="Helical" evidence="1">
    <location>
        <begin position="6"/>
        <end position="26"/>
    </location>
</feature>
<accession>A0A450XPK9</accession>
<keyword evidence="1" id="KW-1133">Transmembrane helix</keyword>